<evidence type="ECO:0000259" key="1">
    <source>
        <dbReference type="Pfam" id="PF09509"/>
    </source>
</evidence>
<protein>
    <submittedName>
        <fullName evidence="2">TIGR02391 family protein</fullName>
    </submittedName>
</protein>
<reference evidence="2 3" key="1">
    <citation type="journal article" date="2020" name="ISME J.">
        <title>Comparative genomics reveals insights into cyanobacterial evolution and habitat adaptation.</title>
        <authorList>
            <person name="Chen M.Y."/>
            <person name="Teng W.K."/>
            <person name="Zhao L."/>
            <person name="Hu C.X."/>
            <person name="Zhou Y.K."/>
            <person name="Han B.P."/>
            <person name="Song L.R."/>
            <person name="Shu W.S."/>
        </authorList>
    </citation>
    <scope>NUCLEOTIDE SEQUENCE [LARGE SCALE GENOMIC DNA]</scope>
    <source>
        <strain evidence="2 3">FACHB-248</strain>
    </source>
</reference>
<dbReference type="EMBL" id="JACJTA010000100">
    <property type="protein sequence ID" value="MBD2608580.1"/>
    <property type="molecule type" value="Genomic_DNA"/>
</dbReference>
<dbReference type="RefSeq" id="WP_029633652.1">
    <property type="nucleotide sequence ID" value="NZ_JACJTA010000100.1"/>
</dbReference>
<accession>A0ABR8GYH2</accession>
<sequence>MKIEQIISPFLYQVIKQKYECGLYRDAILAATFQLQEWIRHKADLDTSQITSNLDCINEVFGMPKPVIKVNSMNTVGEVYEQMGFEKILEGIWQGIRNSRIHTESLDDEATAYAIIVFIDYLINRIQNSVKIEYELTKD</sequence>
<feature type="domain" description="Conserved hypothetical protein CHP02391" evidence="1">
    <location>
        <begin position="11"/>
        <end position="126"/>
    </location>
</feature>
<organism evidence="2 3">
    <name type="scientific">Scytonema hofmannii FACHB-248</name>
    <dbReference type="NCBI Taxonomy" id="1842502"/>
    <lineage>
        <taxon>Bacteria</taxon>
        <taxon>Bacillati</taxon>
        <taxon>Cyanobacteriota</taxon>
        <taxon>Cyanophyceae</taxon>
        <taxon>Nostocales</taxon>
        <taxon>Scytonemataceae</taxon>
        <taxon>Scytonema</taxon>
    </lineage>
</organism>
<keyword evidence="3" id="KW-1185">Reference proteome</keyword>
<dbReference type="NCBIfam" id="TIGR02391">
    <property type="entry name" value="hypoth_ymh"/>
    <property type="match status" value="1"/>
</dbReference>
<name>A0ABR8GYH2_9CYAN</name>
<dbReference type="Proteomes" id="UP000660380">
    <property type="component" value="Unassembled WGS sequence"/>
</dbReference>
<evidence type="ECO:0000313" key="2">
    <source>
        <dbReference type="EMBL" id="MBD2608580.1"/>
    </source>
</evidence>
<dbReference type="Pfam" id="PF09509">
    <property type="entry name" value="Hypoth_Ymh"/>
    <property type="match status" value="1"/>
</dbReference>
<evidence type="ECO:0000313" key="3">
    <source>
        <dbReference type="Proteomes" id="UP000660380"/>
    </source>
</evidence>
<gene>
    <name evidence="2" type="ORF">H6G81_29690</name>
</gene>
<comment type="caution">
    <text evidence="2">The sequence shown here is derived from an EMBL/GenBank/DDBJ whole genome shotgun (WGS) entry which is preliminary data.</text>
</comment>
<dbReference type="InterPro" id="IPR012654">
    <property type="entry name" value="CHP02391"/>
</dbReference>
<proteinExistence type="predicted"/>